<keyword evidence="2" id="KW-0808">Transferase</keyword>
<feature type="transmembrane region" description="Helical" evidence="4">
    <location>
        <begin position="17"/>
        <end position="38"/>
    </location>
</feature>
<keyword evidence="4" id="KW-0812">Transmembrane</keyword>
<feature type="compositionally biased region" description="Basic and acidic residues" evidence="3">
    <location>
        <begin position="144"/>
        <end position="162"/>
    </location>
</feature>
<feature type="region of interest" description="Disordered" evidence="3">
    <location>
        <begin position="128"/>
        <end position="198"/>
    </location>
</feature>
<keyword evidence="4" id="KW-0472">Membrane</keyword>
<dbReference type="KEGG" id="mis:MICPUN_64053"/>
<dbReference type="PANTHER" id="PTHR12203:SF35">
    <property type="entry name" value="PROTEIN O-GLUCOSYLTRANSFERASE 1"/>
    <property type="match status" value="1"/>
</dbReference>
<dbReference type="InterPro" id="IPR051091">
    <property type="entry name" value="O-Glucosyltr/Glycosyltrsf_90"/>
</dbReference>
<dbReference type="FunCoup" id="C1EGZ9">
    <property type="interactions" value="842"/>
</dbReference>
<proteinExistence type="inferred from homology"/>
<dbReference type="Pfam" id="PF05686">
    <property type="entry name" value="Glyco_transf_90"/>
    <property type="match status" value="1"/>
</dbReference>
<sequence>MGGPIADERRAANKKRLLHISLGFIVGLLVGGIGVGWLSQWANGTDWRDVGGSLIRGPRCPRCPKGGEVRYVEKQCPVCPKTPEPEVRTVEKSQTDCPPVIECRCDAPIAAATGAAIGCPICDPCPESGAERGESPSRSAVEIVESRPGKEAKVEMEARLKALETTATDDAPPAPAVNRSKSTGGSNDDENDDEPPPEIFDWSPFVYRAMFPYNKISKADVDTAELVARGSVNSFRAQIIGGRLFVKDIRALEFARDYAPSWKITLLETMRRRRDLPDIDAVFNEGDYPIVLLPNDGAHAQRLYGREGMSNGQKPPPLFSPTTNVQMTRDVPFPDFSFSPPGVKGADRLSTTRWSVAHGRLLEAGAKIPFEDKLPLAAFTGNTQAEPRQRLAEVARSNPDSVFVNQVFKKSPTGERSCVQLGLADKGGLQADKCALSFEEMCRYRYLVNVGSNGYANKLKSLFLCGSVVINVESSAPNKEFFEHQLLPGVHYVSVRDSSDVPAAVREMEENMRRAKSIAAAGTRRMAAFNADAVYDYVATALTEYASRMTFKPERSPGSFEVSCEDDLYRHYDHDGGMSRFLTEDNSTCLDSREGAKTTTAIGAPGWGGSYDPDEGRIPCEVANDVKEVPDKCPGVRWAGWGKRCARVECAEWMPDET</sequence>
<dbReference type="PANTHER" id="PTHR12203">
    <property type="entry name" value="KDEL LYS-ASP-GLU-LEU CONTAINING - RELATED"/>
    <property type="match status" value="1"/>
</dbReference>
<dbReference type="eggNOG" id="KOG2458">
    <property type="taxonomic scope" value="Eukaryota"/>
</dbReference>
<feature type="domain" description="Glycosyl transferase CAP10" evidence="5">
    <location>
        <begin position="275"/>
        <end position="552"/>
    </location>
</feature>
<protein>
    <recommendedName>
        <fullName evidence="5">Glycosyl transferase CAP10 domain-containing protein</fullName>
    </recommendedName>
</protein>
<feature type="compositionally biased region" description="Acidic residues" evidence="3">
    <location>
        <begin position="187"/>
        <end position="196"/>
    </location>
</feature>
<name>C1EGZ9_MICCC</name>
<evidence type="ECO:0000256" key="2">
    <source>
        <dbReference type="ARBA" id="ARBA00022679"/>
    </source>
</evidence>
<keyword evidence="7" id="KW-1185">Reference proteome</keyword>
<dbReference type="Proteomes" id="UP000002009">
    <property type="component" value="Chromosome 14"/>
</dbReference>
<evidence type="ECO:0000256" key="4">
    <source>
        <dbReference type="SAM" id="Phobius"/>
    </source>
</evidence>
<dbReference type="RefSeq" id="XP_002506158.1">
    <property type="nucleotide sequence ID" value="XM_002506112.1"/>
</dbReference>
<accession>C1EGZ9</accession>
<keyword evidence="4" id="KW-1133">Transmembrane helix</keyword>
<organism evidence="6 7">
    <name type="scientific">Micromonas commoda (strain RCC299 / NOUM17 / CCMP2709)</name>
    <name type="common">Picoplanktonic green alga</name>
    <dbReference type="NCBI Taxonomy" id="296587"/>
    <lineage>
        <taxon>Eukaryota</taxon>
        <taxon>Viridiplantae</taxon>
        <taxon>Chlorophyta</taxon>
        <taxon>Mamiellophyceae</taxon>
        <taxon>Mamiellales</taxon>
        <taxon>Mamiellaceae</taxon>
        <taxon>Micromonas</taxon>
    </lineage>
</organism>
<gene>
    <name evidence="6" type="ORF">MICPUN_64053</name>
</gene>
<dbReference type="InParanoid" id="C1EGZ9"/>
<evidence type="ECO:0000313" key="6">
    <source>
        <dbReference type="EMBL" id="ACO67416.1"/>
    </source>
</evidence>
<dbReference type="InterPro" id="IPR006598">
    <property type="entry name" value="CAP10"/>
</dbReference>
<dbReference type="OrthoDB" id="202415at2759"/>
<evidence type="ECO:0000256" key="3">
    <source>
        <dbReference type="SAM" id="MobiDB-lite"/>
    </source>
</evidence>
<comment type="similarity">
    <text evidence="1">Belongs to the glycosyltransferase 90 family.</text>
</comment>
<evidence type="ECO:0000259" key="5">
    <source>
        <dbReference type="SMART" id="SM00672"/>
    </source>
</evidence>
<reference evidence="6 7" key="1">
    <citation type="journal article" date="2009" name="Science">
        <title>Green evolution and dynamic adaptations revealed by genomes of the marine picoeukaryotes Micromonas.</title>
        <authorList>
            <person name="Worden A.Z."/>
            <person name="Lee J.H."/>
            <person name="Mock T."/>
            <person name="Rouze P."/>
            <person name="Simmons M.P."/>
            <person name="Aerts A.L."/>
            <person name="Allen A.E."/>
            <person name="Cuvelier M.L."/>
            <person name="Derelle E."/>
            <person name="Everett M.V."/>
            <person name="Foulon E."/>
            <person name="Grimwood J."/>
            <person name="Gundlach H."/>
            <person name="Henrissat B."/>
            <person name="Napoli C."/>
            <person name="McDonald S.M."/>
            <person name="Parker M.S."/>
            <person name="Rombauts S."/>
            <person name="Salamov A."/>
            <person name="Von Dassow P."/>
            <person name="Badger J.H."/>
            <person name="Coutinho P.M."/>
            <person name="Demir E."/>
            <person name="Dubchak I."/>
            <person name="Gentemann C."/>
            <person name="Eikrem W."/>
            <person name="Gready J.E."/>
            <person name="John U."/>
            <person name="Lanier W."/>
            <person name="Lindquist E.A."/>
            <person name="Lucas S."/>
            <person name="Mayer K.F."/>
            <person name="Moreau H."/>
            <person name="Not F."/>
            <person name="Otillar R."/>
            <person name="Panaud O."/>
            <person name="Pangilinan J."/>
            <person name="Paulsen I."/>
            <person name="Piegu B."/>
            <person name="Poliakov A."/>
            <person name="Robbens S."/>
            <person name="Schmutz J."/>
            <person name="Toulza E."/>
            <person name="Wyss T."/>
            <person name="Zelensky A."/>
            <person name="Zhou K."/>
            <person name="Armbrust E.V."/>
            <person name="Bhattacharya D."/>
            <person name="Goodenough U.W."/>
            <person name="Van de Peer Y."/>
            <person name="Grigoriev I.V."/>
        </authorList>
    </citation>
    <scope>NUCLEOTIDE SEQUENCE [LARGE SCALE GENOMIC DNA]</scope>
    <source>
        <strain evidence="7">RCC299 / NOUM17</strain>
    </source>
</reference>
<dbReference type="GO" id="GO:0016740">
    <property type="term" value="F:transferase activity"/>
    <property type="evidence" value="ECO:0007669"/>
    <property type="project" value="UniProtKB-KW"/>
</dbReference>
<dbReference type="SMART" id="SM00672">
    <property type="entry name" value="CAP10"/>
    <property type="match status" value="1"/>
</dbReference>
<dbReference type="GeneID" id="8248886"/>
<dbReference type="EMBL" id="CP001332">
    <property type="protein sequence ID" value="ACO67416.1"/>
    <property type="molecule type" value="Genomic_DNA"/>
</dbReference>
<evidence type="ECO:0000256" key="1">
    <source>
        <dbReference type="ARBA" id="ARBA00010118"/>
    </source>
</evidence>
<dbReference type="AlphaFoldDB" id="C1EGZ9"/>
<evidence type="ECO:0000313" key="7">
    <source>
        <dbReference type="Proteomes" id="UP000002009"/>
    </source>
</evidence>